<evidence type="ECO:0000313" key="2">
    <source>
        <dbReference type="EMBL" id="MDN7241598.1"/>
    </source>
</evidence>
<dbReference type="GO" id="GO:0016757">
    <property type="term" value="F:glycosyltransferase activity"/>
    <property type="evidence" value="ECO:0007669"/>
    <property type="project" value="UniProtKB-KW"/>
</dbReference>
<dbReference type="Proteomes" id="UP001172055">
    <property type="component" value="Unassembled WGS sequence"/>
</dbReference>
<evidence type="ECO:0000313" key="3">
    <source>
        <dbReference type="Proteomes" id="UP001172055"/>
    </source>
</evidence>
<accession>A0ABT8N1K0</accession>
<keyword evidence="2" id="KW-0808">Transferase</keyword>
<dbReference type="SUPFAM" id="SSF53756">
    <property type="entry name" value="UDP-Glycosyltransferase/glycogen phosphorylase"/>
    <property type="match status" value="1"/>
</dbReference>
<sequence length="489" mass="56928">MVTENKMNYVVTSILRMEFGGRTKALIQRTKNLSEHFNLDFTLVTTNYNANYYKVYNHYYEKGYADEKIGFENVYDFFSGRDYQKSETVEHPIEIPGYTVRPNEKNRSYKYYKDGQYVRLRTYDQETGKLKFDDIMTPGSPHRKIRFEYNDFGTCHRKIVYKPNTINKLEEVFYDDQGKIYLSFSHKGEDENFIWRGHLLHNNNIITLSDEKDFFRYAFDHILQAGGVTFCDARILDQSLLKCSVETEKYFVLHNSHNVNGEISKTYRYLIEHADKADKIIVLTREQLNDLLELGINPDKMTVIPHSMDDAETVDPASRKPEKKFIFIGRIVPQKQVHHIVHAFSKVAEKHPDHWLEIYGDGKEAGDVSQLIEELNVSENVKMMGRTDDIQGVFQNAIASLISSHFEGFGLVIMESLHYGCPVISYDFKYGPKDLLTDGENGYIIEKDNIDMLAETIIKMIENPITEVKLSNDYYLSSTIKKWGDLLQQ</sequence>
<dbReference type="RefSeq" id="WP_301723183.1">
    <property type="nucleotide sequence ID" value="NZ_JAUJWV010000001.1"/>
</dbReference>
<organism evidence="2 3">
    <name type="scientific">Planococcus shixiaomingii</name>
    <dbReference type="NCBI Taxonomy" id="3058393"/>
    <lineage>
        <taxon>Bacteria</taxon>
        <taxon>Bacillati</taxon>
        <taxon>Bacillota</taxon>
        <taxon>Bacilli</taxon>
        <taxon>Bacillales</taxon>
        <taxon>Caryophanaceae</taxon>
        <taxon>Planococcus</taxon>
    </lineage>
</organism>
<protein>
    <submittedName>
        <fullName evidence="2">Glycosyltransferase</fullName>
        <ecNumber evidence="2">2.4.-.-</ecNumber>
    </submittedName>
</protein>
<name>A0ABT8N1K0_9BACL</name>
<gene>
    <name evidence="2" type="ORF">QWY14_07325</name>
</gene>
<dbReference type="Pfam" id="PF00534">
    <property type="entry name" value="Glycos_transf_1"/>
    <property type="match status" value="1"/>
</dbReference>
<dbReference type="Gene3D" id="3.40.50.2000">
    <property type="entry name" value="Glycogen Phosphorylase B"/>
    <property type="match status" value="3"/>
</dbReference>
<dbReference type="EC" id="2.4.-.-" evidence="2"/>
<dbReference type="InterPro" id="IPR001296">
    <property type="entry name" value="Glyco_trans_1"/>
</dbReference>
<comment type="caution">
    <text evidence="2">The sequence shown here is derived from an EMBL/GenBank/DDBJ whole genome shotgun (WGS) entry which is preliminary data.</text>
</comment>
<keyword evidence="2" id="KW-0328">Glycosyltransferase</keyword>
<proteinExistence type="predicted"/>
<dbReference type="EMBL" id="JAUJWV010000001">
    <property type="protein sequence ID" value="MDN7241598.1"/>
    <property type="molecule type" value="Genomic_DNA"/>
</dbReference>
<feature type="domain" description="Glycosyl transferase family 1" evidence="1">
    <location>
        <begin position="316"/>
        <end position="472"/>
    </location>
</feature>
<keyword evidence="3" id="KW-1185">Reference proteome</keyword>
<dbReference type="PANTHER" id="PTHR12526">
    <property type="entry name" value="GLYCOSYLTRANSFERASE"/>
    <property type="match status" value="1"/>
</dbReference>
<evidence type="ECO:0000259" key="1">
    <source>
        <dbReference type="Pfam" id="PF00534"/>
    </source>
</evidence>
<reference evidence="2 3" key="1">
    <citation type="submission" date="2023-06" db="EMBL/GenBank/DDBJ databases">
        <title>Novel species in genus Planococcus.</title>
        <authorList>
            <person name="Ning S."/>
        </authorList>
    </citation>
    <scope>NUCLEOTIDE SEQUENCE [LARGE SCALE GENOMIC DNA]</scope>
    <source>
        <strain evidence="2 3">N028</strain>
    </source>
</reference>
<dbReference type="PANTHER" id="PTHR12526:SF630">
    <property type="entry name" value="GLYCOSYLTRANSFERASE"/>
    <property type="match status" value="1"/>
</dbReference>